<dbReference type="GO" id="GO:0005829">
    <property type="term" value="C:cytosol"/>
    <property type="evidence" value="ECO:0007669"/>
    <property type="project" value="TreeGrafter"/>
</dbReference>
<dbReference type="CDD" id="cd00712">
    <property type="entry name" value="AsnB"/>
    <property type="match status" value="1"/>
</dbReference>
<dbReference type="InterPro" id="IPR001962">
    <property type="entry name" value="Asn_synthase"/>
</dbReference>
<evidence type="ECO:0000256" key="4">
    <source>
        <dbReference type="ARBA" id="ARBA00022741"/>
    </source>
</evidence>
<dbReference type="InterPro" id="IPR051786">
    <property type="entry name" value="ASN_synthetase/amidase"/>
</dbReference>
<gene>
    <name evidence="12" type="primary">asnB</name>
    <name evidence="12" type="ORF">HOP12_09370</name>
</gene>
<dbReference type="Proteomes" id="UP000580839">
    <property type="component" value="Unassembled WGS sequence"/>
</dbReference>
<dbReference type="PIRSF" id="PIRSF001589">
    <property type="entry name" value="Asn_synthetase_glu-h"/>
    <property type="match status" value="1"/>
</dbReference>
<keyword evidence="8" id="KW-0028">Amino-acid biosynthesis</keyword>
<dbReference type="SUPFAM" id="SSF52402">
    <property type="entry name" value="Adenine nucleotide alpha hydrolases-like"/>
    <property type="match status" value="1"/>
</dbReference>
<keyword evidence="4 9" id="KW-0547">Nucleotide-binding</keyword>
<dbReference type="InterPro" id="IPR029055">
    <property type="entry name" value="Ntn_hydrolases_N"/>
</dbReference>
<feature type="site" description="Important for beta-aspartyl-AMP intermediate formation" evidence="10">
    <location>
        <position position="363"/>
    </location>
</feature>
<dbReference type="Gene3D" id="3.60.20.10">
    <property type="entry name" value="Glutamine Phosphoribosylpyrophosphate, subunit 1, domain 1"/>
    <property type="match status" value="1"/>
</dbReference>
<comment type="similarity">
    <text evidence="2">Belongs to the asparagine synthetase family.</text>
</comment>
<dbReference type="GO" id="GO:0005524">
    <property type="term" value="F:ATP binding"/>
    <property type="evidence" value="ECO:0007669"/>
    <property type="project" value="UniProtKB-KW"/>
</dbReference>
<dbReference type="Pfam" id="PF13537">
    <property type="entry name" value="GATase_7"/>
    <property type="match status" value="1"/>
</dbReference>
<dbReference type="PANTHER" id="PTHR43284">
    <property type="entry name" value="ASPARAGINE SYNTHETASE (GLUTAMINE-HYDROLYZING)"/>
    <property type="match status" value="1"/>
</dbReference>
<feature type="binding site" evidence="9">
    <location>
        <position position="287"/>
    </location>
    <ligand>
        <name>ATP</name>
        <dbReference type="ChEBI" id="CHEBI:30616"/>
    </ligand>
</feature>
<evidence type="ECO:0000256" key="6">
    <source>
        <dbReference type="ARBA" id="ARBA00022962"/>
    </source>
</evidence>
<dbReference type="EMBL" id="JABFRW010000113">
    <property type="protein sequence ID" value="NOT34365.1"/>
    <property type="molecule type" value="Genomic_DNA"/>
</dbReference>
<feature type="active site" description="For GATase activity" evidence="8">
    <location>
        <position position="2"/>
    </location>
</feature>
<keyword evidence="12" id="KW-0436">Ligase</keyword>
<dbReference type="GO" id="GO:0006529">
    <property type="term" value="P:asparagine biosynthetic process"/>
    <property type="evidence" value="ECO:0007669"/>
    <property type="project" value="UniProtKB-KW"/>
</dbReference>
<dbReference type="CDD" id="cd01991">
    <property type="entry name" value="Asn_synthase_B_C"/>
    <property type="match status" value="1"/>
</dbReference>
<reference evidence="12 13" key="1">
    <citation type="submission" date="2020-04" db="EMBL/GenBank/DDBJ databases">
        <title>Metagenomic profiling of ammonia- and methane-oxidizing microorganisms in a Dutch drinking water treatment plant.</title>
        <authorList>
            <person name="Poghosyan L."/>
            <person name="Leucker S."/>
        </authorList>
    </citation>
    <scope>NUCLEOTIDE SEQUENCE [LARGE SCALE GENOMIC DNA]</scope>
    <source>
        <strain evidence="12">S-RSF-IL-03</strain>
    </source>
</reference>
<dbReference type="NCBIfam" id="TIGR01536">
    <property type="entry name" value="asn_synth_AEB"/>
    <property type="match status" value="1"/>
</dbReference>
<dbReference type="InterPro" id="IPR014729">
    <property type="entry name" value="Rossmann-like_a/b/a_fold"/>
</dbReference>
<feature type="binding site" evidence="9">
    <location>
        <position position="260"/>
    </location>
    <ligand>
        <name>ATP</name>
        <dbReference type="ChEBI" id="CHEBI:30616"/>
    </ligand>
</feature>
<dbReference type="InterPro" id="IPR017932">
    <property type="entry name" value="GATase_2_dom"/>
</dbReference>
<evidence type="ECO:0000256" key="1">
    <source>
        <dbReference type="ARBA" id="ARBA00005187"/>
    </source>
</evidence>
<evidence type="ECO:0000313" key="13">
    <source>
        <dbReference type="Proteomes" id="UP000580839"/>
    </source>
</evidence>
<keyword evidence="5 9" id="KW-0067">ATP-binding</keyword>
<dbReference type="PANTHER" id="PTHR43284:SF1">
    <property type="entry name" value="ASPARAGINE SYNTHETASE"/>
    <property type="match status" value="1"/>
</dbReference>
<comment type="pathway">
    <text evidence="1">Amino-acid biosynthesis; L-asparagine biosynthesis; L-asparagine from L-aspartate (L-Gln route): step 1/1.</text>
</comment>
<keyword evidence="8" id="KW-0061">Asparagine biosynthesis</keyword>
<accession>A0A849SQU9</accession>
<dbReference type="InterPro" id="IPR033738">
    <property type="entry name" value="AsnB_N"/>
</dbReference>
<sequence length="641" mass="72367">MCGIAGVFDPAGGRPAAEWLDQACARLAHRGPDDDGVHLEDGVGLAFRRLAIVDLATGAQPLSNETGDVWIVFNGEIYNHVELRRELEGHGHRYRTLSDTESIVHGYEQWGDAVVEHLRGMFAFAIWDRPRRRLLCARDRLGIKPLYFTRAQGRVLFASEIKALFAFPGVERRVRVPSLVEHLTLRYTAAPDTLFDGIEKLPPGHLLIAEASGITTRRFWDVAWEPKLEIGEADALTEVESRLREAVRLRLMSEVPLGALLSGGVDSSLIVSFMSELVDRPVQTFSVGFDAPGPYSELPFARRVAEHCRTDHREIMVTAADLLRELPRLVWHQDEPLSEPAAIPTYLVSQLARETVTVVLTGEGGDELFAGYPKYAVEPWARTLSRWPAALRSVVLDGFVDRLPFGFRKLQVVARSARFRDEAERLSSWFAGFAGEERRRLLAPELAVHDRAGAAAFGRMLAETTARRPLDRMLDVDRRLWLPDDLLMKMDKMSMAASIEARVPLLDHPLVEWAARLPDRLKVRGLTGKWLLKQLAYRRLPHEIIDRPKVGFTVPLSPWFRGPLRELVADTLLSPTCLGRGYWRPDALRAVVEDHLSGRRDRARELWTLLTLELWHRNFIDRVPEPAVPYHPPARAHAGAR</sequence>
<dbReference type="Pfam" id="PF00733">
    <property type="entry name" value="Asn_synthase"/>
    <property type="match status" value="1"/>
</dbReference>
<comment type="caution">
    <text evidence="12">The sequence shown here is derived from an EMBL/GenBank/DDBJ whole genome shotgun (WGS) entry which is preliminary data.</text>
</comment>
<feature type="binding site" evidence="9">
    <location>
        <position position="99"/>
    </location>
    <ligand>
        <name>L-glutamine</name>
        <dbReference type="ChEBI" id="CHEBI:58359"/>
    </ligand>
</feature>
<dbReference type="GO" id="GO:0004066">
    <property type="term" value="F:asparagine synthase (glutamine-hydrolyzing) activity"/>
    <property type="evidence" value="ECO:0007669"/>
    <property type="project" value="UniProtKB-EC"/>
</dbReference>
<proteinExistence type="inferred from homology"/>
<evidence type="ECO:0000256" key="2">
    <source>
        <dbReference type="ARBA" id="ARBA00005752"/>
    </source>
</evidence>
<dbReference type="SUPFAM" id="SSF56235">
    <property type="entry name" value="N-terminal nucleophile aminohydrolases (Ntn hydrolases)"/>
    <property type="match status" value="1"/>
</dbReference>
<name>A0A849SQU9_UNCEI</name>
<evidence type="ECO:0000259" key="11">
    <source>
        <dbReference type="PROSITE" id="PS51278"/>
    </source>
</evidence>
<evidence type="ECO:0000313" key="12">
    <source>
        <dbReference type="EMBL" id="NOT34365.1"/>
    </source>
</evidence>
<evidence type="ECO:0000256" key="8">
    <source>
        <dbReference type="PIRSR" id="PIRSR001589-1"/>
    </source>
</evidence>
<evidence type="ECO:0000256" key="9">
    <source>
        <dbReference type="PIRSR" id="PIRSR001589-2"/>
    </source>
</evidence>
<comment type="catalytic activity">
    <reaction evidence="7">
        <text>L-aspartate + L-glutamine + ATP + H2O = L-asparagine + L-glutamate + AMP + diphosphate + H(+)</text>
        <dbReference type="Rhea" id="RHEA:12228"/>
        <dbReference type="ChEBI" id="CHEBI:15377"/>
        <dbReference type="ChEBI" id="CHEBI:15378"/>
        <dbReference type="ChEBI" id="CHEBI:29985"/>
        <dbReference type="ChEBI" id="CHEBI:29991"/>
        <dbReference type="ChEBI" id="CHEBI:30616"/>
        <dbReference type="ChEBI" id="CHEBI:33019"/>
        <dbReference type="ChEBI" id="CHEBI:58048"/>
        <dbReference type="ChEBI" id="CHEBI:58359"/>
        <dbReference type="ChEBI" id="CHEBI:456215"/>
        <dbReference type="EC" id="6.3.5.4"/>
    </reaction>
</comment>
<evidence type="ECO:0000256" key="7">
    <source>
        <dbReference type="ARBA" id="ARBA00048741"/>
    </source>
</evidence>
<protein>
    <recommendedName>
        <fullName evidence="3">asparagine synthase (glutamine-hydrolyzing)</fullName>
        <ecNumber evidence="3">6.3.5.4</ecNumber>
    </recommendedName>
</protein>
<keyword evidence="6 8" id="KW-0315">Glutamine amidotransferase</keyword>
<dbReference type="AlphaFoldDB" id="A0A849SQU9"/>
<evidence type="ECO:0000256" key="5">
    <source>
        <dbReference type="ARBA" id="ARBA00022840"/>
    </source>
</evidence>
<dbReference type="EC" id="6.3.5.4" evidence="3"/>
<evidence type="ECO:0000256" key="3">
    <source>
        <dbReference type="ARBA" id="ARBA00012737"/>
    </source>
</evidence>
<dbReference type="PROSITE" id="PS51278">
    <property type="entry name" value="GATASE_TYPE_2"/>
    <property type="match status" value="1"/>
</dbReference>
<dbReference type="InterPro" id="IPR006426">
    <property type="entry name" value="Asn_synth_AEB"/>
</dbReference>
<organism evidence="12 13">
    <name type="scientific">Eiseniibacteriota bacterium</name>
    <dbReference type="NCBI Taxonomy" id="2212470"/>
    <lineage>
        <taxon>Bacteria</taxon>
        <taxon>Candidatus Eiseniibacteriota</taxon>
    </lineage>
</organism>
<evidence type="ECO:0000256" key="10">
    <source>
        <dbReference type="PIRSR" id="PIRSR001589-3"/>
    </source>
</evidence>
<feature type="domain" description="Glutamine amidotransferase type-2" evidence="11">
    <location>
        <begin position="2"/>
        <end position="212"/>
    </location>
</feature>
<dbReference type="Gene3D" id="3.40.50.620">
    <property type="entry name" value="HUPs"/>
    <property type="match status" value="1"/>
</dbReference>